<dbReference type="AlphaFoldDB" id="A0AAF1B6R7"/>
<sequence>MAAGLDGSSNGSLLHLSNHKMTTKYGGHAAAPSCFFQMPVHYPRYSKSDYENMPEWQIDRLLSQYGLPWTGSLDQKKRFAMDAFLWH</sequence>
<name>A0AAF1B6R7_DAUCS</name>
<dbReference type="EMBL" id="CP093348">
    <property type="protein sequence ID" value="WOH06698.1"/>
    <property type="molecule type" value="Genomic_DNA"/>
</dbReference>
<evidence type="ECO:0000313" key="2">
    <source>
        <dbReference type="EMBL" id="WOH06698.1"/>
    </source>
</evidence>
<reference evidence="2" key="1">
    <citation type="journal article" date="2016" name="Nat. Genet.">
        <title>A high-quality carrot genome assembly provides new insights into carotenoid accumulation and asterid genome evolution.</title>
        <authorList>
            <person name="Iorizzo M."/>
            <person name="Ellison S."/>
            <person name="Senalik D."/>
            <person name="Zeng P."/>
            <person name="Satapoomin P."/>
            <person name="Huang J."/>
            <person name="Bowman M."/>
            <person name="Iovene M."/>
            <person name="Sanseverino W."/>
            <person name="Cavagnaro P."/>
            <person name="Yildiz M."/>
            <person name="Macko-Podgorni A."/>
            <person name="Moranska E."/>
            <person name="Grzebelus E."/>
            <person name="Grzebelus D."/>
            <person name="Ashrafi H."/>
            <person name="Zheng Z."/>
            <person name="Cheng S."/>
            <person name="Spooner D."/>
            <person name="Van Deynze A."/>
            <person name="Simon P."/>
        </authorList>
    </citation>
    <scope>NUCLEOTIDE SEQUENCE</scope>
    <source>
        <tissue evidence="2">Leaf</tissue>
    </source>
</reference>
<dbReference type="PANTHER" id="PTHR33513">
    <property type="entry name" value="OS06G0523300 PROTEIN"/>
    <property type="match status" value="1"/>
</dbReference>
<dbReference type="Proteomes" id="UP000077755">
    <property type="component" value="Chromosome 6"/>
</dbReference>
<feature type="domain" description="DUF7722" evidence="1">
    <location>
        <begin position="42"/>
        <end position="87"/>
    </location>
</feature>
<dbReference type="PANTHER" id="PTHR33513:SF4">
    <property type="entry name" value="GB|AAF04428.1"/>
    <property type="match status" value="1"/>
</dbReference>
<dbReference type="InterPro" id="IPR056139">
    <property type="entry name" value="DUF7722"/>
</dbReference>
<evidence type="ECO:0000313" key="3">
    <source>
        <dbReference type="Proteomes" id="UP000077755"/>
    </source>
</evidence>
<proteinExistence type="predicted"/>
<organism evidence="2 3">
    <name type="scientific">Daucus carota subsp. sativus</name>
    <name type="common">Carrot</name>
    <dbReference type="NCBI Taxonomy" id="79200"/>
    <lineage>
        <taxon>Eukaryota</taxon>
        <taxon>Viridiplantae</taxon>
        <taxon>Streptophyta</taxon>
        <taxon>Embryophyta</taxon>
        <taxon>Tracheophyta</taxon>
        <taxon>Spermatophyta</taxon>
        <taxon>Magnoliopsida</taxon>
        <taxon>eudicotyledons</taxon>
        <taxon>Gunneridae</taxon>
        <taxon>Pentapetalae</taxon>
        <taxon>asterids</taxon>
        <taxon>campanulids</taxon>
        <taxon>Apiales</taxon>
        <taxon>Apiaceae</taxon>
        <taxon>Apioideae</taxon>
        <taxon>Scandiceae</taxon>
        <taxon>Daucinae</taxon>
        <taxon>Daucus</taxon>
        <taxon>Daucus sect. Daucus</taxon>
    </lineage>
</organism>
<reference evidence="2" key="2">
    <citation type="submission" date="2022-03" db="EMBL/GenBank/DDBJ databases">
        <title>Draft title - Genomic analysis of global carrot germplasm unveils the trajectory of domestication and the origin of high carotenoid orange carrot.</title>
        <authorList>
            <person name="Iorizzo M."/>
            <person name="Ellison S."/>
            <person name="Senalik D."/>
            <person name="Macko-Podgorni A."/>
            <person name="Grzebelus D."/>
            <person name="Bostan H."/>
            <person name="Rolling W."/>
            <person name="Curaba J."/>
            <person name="Simon P."/>
        </authorList>
    </citation>
    <scope>NUCLEOTIDE SEQUENCE</scope>
    <source>
        <tissue evidence="2">Leaf</tissue>
    </source>
</reference>
<dbReference type="Pfam" id="PF24847">
    <property type="entry name" value="DUF7722"/>
    <property type="match status" value="1"/>
</dbReference>
<accession>A0AAF1B6R7</accession>
<evidence type="ECO:0000259" key="1">
    <source>
        <dbReference type="Pfam" id="PF24847"/>
    </source>
</evidence>
<keyword evidence="3" id="KW-1185">Reference proteome</keyword>
<protein>
    <recommendedName>
        <fullName evidence="1">DUF7722 domain-containing protein</fullName>
    </recommendedName>
</protein>
<gene>
    <name evidence="2" type="ORF">DCAR_0626126</name>
</gene>